<evidence type="ECO:0000313" key="1">
    <source>
        <dbReference type="EMBL" id="QWS33665.1"/>
    </source>
</evidence>
<sequence length="345" mass="37354">MHMTKIGFLSFGHWRDVPGSRVRSARESLVQAVDLAVAAEDVGVDGASFRVHHFAPQQAAPFPLLAAIAARTSRIEIGTGVIDMRYENPLYMAEEAAAVDLLSGGRLQLGVSRGSPETALAGYRSFGYVPEADDENGADLARDHTAVFRRAIAGEPMANANPQMTGSVGSLAITPQSDSLSQRIWWGAGTRATAEWTAEQGMNLMSSTLLTEDTGVPFDQLQAEQIERFRSTWREMGWEHEPRVSVSRSIIPIVDDESRHYFGVRAQVEGQDQVGHLDGGLARFGRSYIGEPEQLVAELAADRAVRAADTVLVTVPNQLGVDFNVRLLAAVKDVFTEVDAAPVPA</sequence>
<accession>A0ACD1E497</accession>
<protein>
    <submittedName>
        <fullName evidence="1">LLM class flavin-dependent oxidoreductase</fullName>
    </submittedName>
</protein>
<gene>
    <name evidence="1" type="ORF">KM842_00085</name>
</gene>
<reference evidence="1" key="1">
    <citation type="submission" date="2021-06" db="EMBL/GenBank/DDBJ databases">
        <authorList>
            <person name="Ellington A.J."/>
            <person name="Bryan N.C."/>
            <person name="Christner B.C."/>
            <person name="Reisch C.R."/>
        </authorList>
    </citation>
    <scope>NUCLEOTIDE SEQUENCE</scope>
    <source>
        <strain evidence="1">L6-1</strain>
    </source>
</reference>
<organism evidence="1 2">
    <name type="scientific">Curtobacterium aetherium</name>
    <dbReference type="NCBI Taxonomy" id="2841594"/>
    <lineage>
        <taxon>Bacteria</taxon>
        <taxon>Bacillati</taxon>
        <taxon>Actinomycetota</taxon>
        <taxon>Actinomycetes</taxon>
        <taxon>Micrococcales</taxon>
        <taxon>Microbacteriaceae</taxon>
        <taxon>Curtobacterium</taxon>
    </lineage>
</organism>
<keyword evidence="2" id="KW-1185">Reference proteome</keyword>
<evidence type="ECO:0000313" key="2">
    <source>
        <dbReference type="Proteomes" id="UP000681794"/>
    </source>
</evidence>
<name>A0ACD1E497_9MICO</name>
<dbReference type="EMBL" id="CP076544">
    <property type="protein sequence ID" value="QWS33665.1"/>
    <property type="molecule type" value="Genomic_DNA"/>
</dbReference>
<dbReference type="Proteomes" id="UP000681794">
    <property type="component" value="Chromosome"/>
</dbReference>
<proteinExistence type="predicted"/>